<dbReference type="Proteomes" id="UP000232843">
    <property type="component" value="Genome"/>
</dbReference>
<dbReference type="EMBL" id="JX465420">
    <property type="protein sequence ID" value="AGI62366.1"/>
    <property type="molecule type" value="Viral_cRNA"/>
</dbReference>
<keyword evidence="9" id="KW-0946">Virion</keyword>
<dbReference type="GO" id="GO:0016787">
    <property type="term" value="F:hydrolase activity"/>
    <property type="evidence" value="ECO:0007669"/>
    <property type="project" value="UniProtKB-KW"/>
</dbReference>
<comment type="similarity">
    <text evidence="3">Belongs to the hantavirus nucleocapsid protein family.</text>
</comment>
<evidence type="ECO:0000313" key="25">
    <source>
        <dbReference type="EMBL" id="AGI62368.1"/>
    </source>
</evidence>
<dbReference type="EMBL" id="JX465422">
    <property type="protein sequence ID" value="AGI62368.1"/>
    <property type="molecule type" value="Viral_cRNA"/>
</dbReference>
<evidence type="ECO:0000256" key="5">
    <source>
        <dbReference type="ARBA" id="ARBA00022722"/>
    </source>
</evidence>
<evidence type="ECO:0000256" key="11">
    <source>
        <dbReference type="ARBA" id="ARBA00023054"/>
    </source>
</evidence>
<evidence type="ECO:0000256" key="4">
    <source>
        <dbReference type="ARBA" id="ARBA00014389"/>
    </source>
</evidence>
<keyword evidence="5" id="KW-0540">Nuclease</keyword>
<reference evidence="23" key="2">
    <citation type="journal article" date="2013" name="PLoS Pathog.">
        <title>Phylogeny and origins of hantaviruses harbored by bats, insectivores, and rodents.</title>
        <authorList>
            <person name="Guo W.P."/>
            <person name="Lin X.D."/>
            <person name="Wang W."/>
            <person name="Tian J.H."/>
            <person name="Cong M.L."/>
            <person name="Zhang H.L."/>
            <person name="Wang M.R."/>
            <person name="Zhou R.H."/>
            <person name="Wang J.B."/>
            <person name="Li M.H."/>
            <person name="Xu J."/>
            <person name="Holmes E.C."/>
            <person name="Zhang Y.Z."/>
        </authorList>
    </citation>
    <scope>NUCLEOTIDE SEQUENCE</scope>
    <source>
        <strain evidence="18">Longquan-Ra-10</strain>
        <strain evidence="19">Longquan-Ra-5</strain>
        <strain evidence="20">Longquan-Ra-56</strain>
        <strain evidence="21">Longquan-Ra-90</strain>
        <strain evidence="22">Longquan-Rm-180</strain>
        <strain evidence="23">Longquan-Rs-141</strain>
        <strain evidence="24">Longquan-Rs-168</strain>
        <strain evidence="25">Longquan-Rs-32</strain>
    </source>
</reference>
<sequence length="423" mass="48196">MATGRDLQDELEQIEQEITQAKAKYEKQKAAIGEEPDTIELKVLQQREETIHMLEEKRKELLQRIAQQMKSPRQPVKGRDLDEDEHLSERSTLRYGNVIDLEELDIDEPAGGSADWLAIGIYIFSFPVQLLLKTLYILTTRGRQTIKENKGNRLRFKDSSSTMDVNGVKTPRHLYISLPTAQSSMKTEEITPGRYRTVACGILSGEMRARKLVSPVMGVIGFNYLAEKWGEYIDAFLMKQSPHLPVSTGSPESATNFAYLIQRQDVLNKSKTVEYLELWEQAEKAGRHLVDRIESPLTPWLFAGSPDRCPPTSLYVAGIAELGAFFSILQDIRNAIMASKLVGTAEEKLKRKSSFYQSYLRRTQSMGVQLDQRIIILYMMEWGKMMVDHFHLGDDMDSELRKACQSLIDEKVAQVSNQEALKL</sequence>
<dbReference type="GO" id="GO:0044220">
    <property type="term" value="C:host cell perinuclear region of cytoplasm"/>
    <property type="evidence" value="ECO:0007669"/>
    <property type="project" value="UniProtKB-SubCell"/>
</dbReference>
<evidence type="ECO:0000256" key="16">
    <source>
        <dbReference type="ARBA" id="ARBA00033737"/>
    </source>
</evidence>
<dbReference type="EMBL" id="JX465419">
    <property type="protein sequence ID" value="AGI62365.1"/>
    <property type="molecule type" value="Viral_cRNA"/>
</dbReference>
<dbReference type="GO" id="GO:0004519">
    <property type="term" value="F:endonuclease activity"/>
    <property type="evidence" value="ECO:0007669"/>
    <property type="project" value="UniProtKB-KW"/>
</dbReference>
<dbReference type="EMBL" id="JX465417">
    <property type="protein sequence ID" value="AGI62363.1"/>
    <property type="molecule type" value="Viral_cRNA"/>
</dbReference>
<evidence type="ECO:0000313" key="18">
    <source>
        <dbReference type="EMBL" id="AGI62359.1"/>
    </source>
</evidence>
<keyword evidence="26" id="KW-1185">Reference proteome</keyword>
<name>M9QY21_9VIRU</name>
<evidence type="ECO:0000313" key="23">
    <source>
        <dbReference type="EMBL" id="AGI62366.1"/>
    </source>
</evidence>
<dbReference type="Gene3D" id="1.20.58.90">
    <property type="match status" value="1"/>
</dbReference>
<keyword evidence="11" id="KW-0175">Coiled coil</keyword>
<evidence type="ECO:0000256" key="17">
    <source>
        <dbReference type="SAM" id="MobiDB-lite"/>
    </source>
</evidence>
<dbReference type="GO" id="GO:0019013">
    <property type="term" value="C:viral nucleocapsid"/>
    <property type="evidence" value="ECO:0007669"/>
    <property type="project" value="UniProtKB-KW"/>
</dbReference>
<keyword evidence="12 23" id="KW-0543">Viral nucleoprotein</keyword>
<dbReference type="EMBL" id="JX465418">
    <property type="protein sequence ID" value="AGI62364.1"/>
    <property type="molecule type" value="Viral_cRNA"/>
</dbReference>
<evidence type="ECO:0000256" key="1">
    <source>
        <dbReference type="ARBA" id="ARBA00004328"/>
    </source>
</evidence>
<evidence type="ECO:0000313" key="21">
    <source>
        <dbReference type="EMBL" id="AGI62364.1"/>
    </source>
</evidence>
<dbReference type="EMBL" id="JX465416">
    <property type="protein sequence ID" value="AGI62362.1"/>
    <property type="molecule type" value="Viral_cRNA"/>
</dbReference>
<comment type="subcellular location">
    <subcellularLocation>
        <location evidence="16">Host Golgi apparatus</location>
        <location evidence="16">Host cis-Golgi network</location>
    </subcellularLocation>
    <subcellularLocation>
        <location evidence="2">Host cytoplasm</location>
        <location evidence="2">Host perinuclear region</location>
    </subcellularLocation>
    <subcellularLocation>
        <location evidence="1">Virion</location>
    </subcellularLocation>
</comment>
<keyword evidence="6" id="KW-0255">Endonuclease</keyword>
<dbReference type="EMBL" id="JX465421">
    <property type="protein sequence ID" value="AGI62367.1"/>
    <property type="molecule type" value="Viral_cRNA"/>
</dbReference>
<accession>M9QY21</accession>
<dbReference type="Pfam" id="PF00846">
    <property type="entry name" value="Hanta_nucleocap"/>
    <property type="match status" value="1"/>
</dbReference>
<feature type="region of interest" description="Disordered" evidence="17">
    <location>
        <begin position="68"/>
        <end position="87"/>
    </location>
</feature>
<reference evidence="23" key="1">
    <citation type="submission" date="2012-07" db="EMBL/GenBank/DDBJ databases">
        <authorList>
            <person name="Guo W.-P."/>
            <person name="Wang W."/>
            <person name="Zhou R.-H."/>
            <person name="Zhang Y.-Z."/>
            <person name="Lin X.-D."/>
        </authorList>
    </citation>
    <scope>NUCLEOTIDE SEQUENCE</scope>
    <source>
        <strain evidence="18">Longquan-Ra-10</strain>
        <strain evidence="19">Longquan-Ra-5</strain>
        <strain evidence="20">Longquan-Ra-56</strain>
        <strain evidence="21">Longquan-Ra-90</strain>
        <strain evidence="22">Longquan-Rm-180</strain>
        <strain evidence="23">Longquan-Rs-141</strain>
        <strain evidence="24">Longquan-Rs-168</strain>
        <strain evidence="25">Longquan-Rs-32</strain>
    </source>
</reference>
<evidence type="ECO:0000256" key="12">
    <source>
        <dbReference type="ARBA" id="ARBA00023086"/>
    </source>
</evidence>
<keyword evidence="8" id="KW-1040">Host Golgi apparatus</keyword>
<evidence type="ECO:0000256" key="6">
    <source>
        <dbReference type="ARBA" id="ARBA00022759"/>
    </source>
</evidence>
<dbReference type="GO" id="GO:0044177">
    <property type="term" value="C:host cell Golgi apparatus"/>
    <property type="evidence" value="ECO:0007669"/>
    <property type="project" value="UniProtKB-SubCell"/>
</dbReference>
<evidence type="ECO:0000256" key="3">
    <source>
        <dbReference type="ARBA" id="ARBA00007687"/>
    </source>
</evidence>
<dbReference type="InterPro" id="IPR002214">
    <property type="entry name" value="Hanta_nucleocap"/>
</dbReference>
<protein>
    <recommendedName>
        <fullName evidence="4">Nucleoprotein</fullName>
    </recommendedName>
    <alternativeName>
        <fullName evidence="15">Nucleocapsid protein</fullName>
    </alternativeName>
</protein>
<evidence type="ECO:0000313" key="26">
    <source>
        <dbReference type="Proteomes" id="UP000232843"/>
    </source>
</evidence>
<keyword evidence="7" id="KW-0378">Hydrolase</keyword>
<evidence type="ECO:0000256" key="8">
    <source>
        <dbReference type="ARBA" id="ARBA00022812"/>
    </source>
</evidence>
<evidence type="ECO:0000256" key="13">
    <source>
        <dbReference type="ARBA" id="ARBA00023186"/>
    </source>
</evidence>
<evidence type="ECO:0000313" key="22">
    <source>
        <dbReference type="EMBL" id="AGI62365.1"/>
    </source>
</evidence>
<evidence type="ECO:0000256" key="15">
    <source>
        <dbReference type="ARBA" id="ARBA00033344"/>
    </source>
</evidence>
<evidence type="ECO:0000256" key="2">
    <source>
        <dbReference type="ARBA" id="ARBA00004407"/>
    </source>
</evidence>
<dbReference type="KEGG" id="vg:40524992"/>
<evidence type="ECO:0000256" key="9">
    <source>
        <dbReference type="ARBA" id="ARBA00022844"/>
    </source>
</evidence>
<evidence type="ECO:0000256" key="7">
    <source>
        <dbReference type="ARBA" id="ARBA00022801"/>
    </source>
</evidence>
<evidence type="ECO:0000313" key="24">
    <source>
        <dbReference type="EMBL" id="AGI62367.1"/>
    </source>
</evidence>
<keyword evidence="14" id="KW-1035">Host cytoplasm</keyword>
<proteinExistence type="inferred from homology"/>
<evidence type="ECO:0000256" key="10">
    <source>
        <dbReference type="ARBA" id="ARBA00022884"/>
    </source>
</evidence>
<keyword evidence="13" id="KW-0143">Chaperone</keyword>
<evidence type="ECO:0000256" key="14">
    <source>
        <dbReference type="ARBA" id="ARBA00023200"/>
    </source>
</evidence>
<organism evidence="23">
    <name type="scientific">Longquan virus</name>
    <dbReference type="NCBI Taxonomy" id="1283294"/>
    <lineage>
        <taxon>Viruses</taxon>
        <taxon>Riboviria</taxon>
        <taxon>Orthornavirae</taxon>
        <taxon>Negarnaviricota</taxon>
        <taxon>Polyploviricotina</taxon>
        <taxon>Bunyaviricetes</taxon>
        <taxon>Elliovirales</taxon>
        <taxon>Hantaviridae</taxon>
        <taxon>Mammantavirinae</taxon>
        <taxon>Loanvirus</taxon>
        <taxon>Loanvirus longquanense</taxon>
    </lineage>
</organism>
<evidence type="ECO:0000313" key="20">
    <source>
        <dbReference type="EMBL" id="AGI62363.1"/>
    </source>
</evidence>
<dbReference type="EMBL" id="JX465413">
    <property type="protein sequence ID" value="AGI62359.1"/>
    <property type="molecule type" value="Viral_cRNA"/>
</dbReference>
<dbReference type="GeneID" id="40524992"/>
<keyword evidence="10" id="KW-0694">RNA-binding</keyword>
<evidence type="ECO:0000313" key="19">
    <source>
        <dbReference type="EMBL" id="AGI62362.1"/>
    </source>
</evidence>
<dbReference type="RefSeq" id="YP_009664869.1">
    <property type="nucleotide sequence ID" value="NC_043126.1"/>
</dbReference>
<dbReference type="GO" id="GO:0003723">
    <property type="term" value="F:RNA binding"/>
    <property type="evidence" value="ECO:0007669"/>
    <property type="project" value="UniProtKB-KW"/>
</dbReference>